<name>A0A173U402_9FIRM</name>
<dbReference type="SUPFAM" id="SSF102405">
    <property type="entry name" value="MCP/YpsA-like"/>
    <property type="match status" value="1"/>
</dbReference>
<dbReference type="Pfam" id="PF18185">
    <property type="entry name" value="STALD"/>
    <property type="match status" value="1"/>
</dbReference>
<evidence type="ECO:0000313" key="2">
    <source>
        <dbReference type="EMBL" id="CUN09782.1"/>
    </source>
</evidence>
<sequence>MKSIANSSISTIWTTNFDKLIEQSISFSGRNYDVRNEEEHFKYYSSRNNVEILKIHGDIISSDIVITQSDYEDFNINHRIAISRLEKDLLSKSFLFIGYSYKDPNIKTIVNTVKQLLNSKFVYKHYMILEQPKDTNESKLQKLWIKDMERYGIYVYEYQYGNYKELESILAKVSKKSKGRSVFVTGSHLNNHNTIAAEVGRELFHINNLILKYGHSKGIGSIVCNNFVQKCISNNVDIGKRIEIYANPYSFCDDWDNKDFLLGALEEMRKDILENVQILIAFPGGKGTKLEIEMALKRGVVVIPVMGERDKEFKEYIFKNLQLIEQLRQYSVEYINKLECNQVKVADIINCVRVILND</sequence>
<gene>
    <name evidence="2" type="ORF">ERS852420_02691</name>
</gene>
<evidence type="ECO:0000313" key="3">
    <source>
        <dbReference type="Proteomes" id="UP000095495"/>
    </source>
</evidence>
<dbReference type="EMBL" id="CYXV01000012">
    <property type="protein sequence ID" value="CUN09782.1"/>
    <property type="molecule type" value="Genomic_DNA"/>
</dbReference>
<dbReference type="Gene3D" id="3.40.50.450">
    <property type="match status" value="1"/>
</dbReference>
<dbReference type="AlphaFoldDB" id="A0A173U402"/>
<evidence type="ECO:0000259" key="1">
    <source>
        <dbReference type="Pfam" id="PF18185"/>
    </source>
</evidence>
<feature type="domain" description="NAD(+) hydrolase ThsA Sir2/TIR-associating SLOG" evidence="1">
    <location>
        <begin position="166"/>
        <end position="357"/>
    </location>
</feature>
<dbReference type="InterPro" id="IPR041486">
    <property type="entry name" value="ThsA_STALD"/>
</dbReference>
<reference evidence="2 3" key="1">
    <citation type="submission" date="2015-09" db="EMBL/GenBank/DDBJ databases">
        <authorList>
            <consortium name="Pathogen Informatics"/>
        </authorList>
    </citation>
    <scope>NUCLEOTIDE SEQUENCE [LARGE SCALE GENOMIC DNA]</scope>
    <source>
        <strain evidence="2 3">2789STDY5608863</strain>
    </source>
</reference>
<protein>
    <recommendedName>
        <fullName evidence="1">NAD(+) hydrolase ThsA Sir2/TIR-associating SLOG domain-containing protein</fullName>
    </recommendedName>
</protein>
<organism evidence="2 3">
    <name type="scientific">Roseburia faecis</name>
    <dbReference type="NCBI Taxonomy" id="301302"/>
    <lineage>
        <taxon>Bacteria</taxon>
        <taxon>Bacillati</taxon>
        <taxon>Bacillota</taxon>
        <taxon>Clostridia</taxon>
        <taxon>Lachnospirales</taxon>
        <taxon>Lachnospiraceae</taxon>
        <taxon>Roseburia</taxon>
    </lineage>
</organism>
<accession>A0A173U402</accession>
<dbReference type="Pfam" id="PF13289">
    <property type="entry name" value="SIR2_2"/>
    <property type="match status" value="1"/>
</dbReference>
<dbReference type="RefSeq" id="WP_055263532.1">
    <property type="nucleotide sequence ID" value="NZ_CYXV01000012.1"/>
</dbReference>
<dbReference type="Proteomes" id="UP000095495">
    <property type="component" value="Unassembled WGS sequence"/>
</dbReference>
<proteinExistence type="predicted"/>